<reference evidence="1 2" key="1">
    <citation type="submission" date="2017-01" db="EMBL/GenBank/DDBJ databases">
        <authorList>
            <person name="Mah S.A."/>
            <person name="Swanson W.J."/>
            <person name="Moy G.W."/>
            <person name="Vacquier V.D."/>
        </authorList>
    </citation>
    <scope>NUCLEOTIDE SEQUENCE [LARGE SCALE GENOMIC DNA]</scope>
    <source>
        <strain evidence="1 2">GSMNP</strain>
    </source>
</reference>
<keyword evidence="2" id="KW-1185">Reference proteome</keyword>
<name>A0A1R1X5V8_9FUNG</name>
<sequence>MISFISIFDLITGTKYTFCSFILPSLILEHRSLIIFRSIIIFMITSSFKKALPRPIVAEFVLDNFPPCDLFSKLVSKSQELSEFDLAFKFLLVPCESGLGFGRATHA</sequence>
<dbReference type="AlphaFoldDB" id="A0A1R1X5V8"/>
<evidence type="ECO:0000313" key="1">
    <source>
        <dbReference type="EMBL" id="OMJ10026.1"/>
    </source>
</evidence>
<dbReference type="EMBL" id="LSSN01005198">
    <property type="protein sequence ID" value="OMJ10026.1"/>
    <property type="molecule type" value="Genomic_DNA"/>
</dbReference>
<comment type="caution">
    <text evidence="1">The sequence shown here is derived from an EMBL/GenBank/DDBJ whole genome shotgun (WGS) entry which is preliminary data.</text>
</comment>
<proteinExistence type="predicted"/>
<evidence type="ECO:0000313" key="2">
    <source>
        <dbReference type="Proteomes" id="UP000187283"/>
    </source>
</evidence>
<organism evidence="1 2">
    <name type="scientific">Smittium culicis</name>
    <dbReference type="NCBI Taxonomy" id="133412"/>
    <lineage>
        <taxon>Eukaryota</taxon>
        <taxon>Fungi</taxon>
        <taxon>Fungi incertae sedis</taxon>
        <taxon>Zoopagomycota</taxon>
        <taxon>Kickxellomycotina</taxon>
        <taxon>Harpellomycetes</taxon>
        <taxon>Harpellales</taxon>
        <taxon>Legeriomycetaceae</taxon>
        <taxon>Smittium</taxon>
    </lineage>
</organism>
<dbReference type="Proteomes" id="UP000187283">
    <property type="component" value="Unassembled WGS sequence"/>
</dbReference>
<protein>
    <submittedName>
        <fullName evidence="1">Uncharacterized protein</fullName>
    </submittedName>
</protein>
<accession>A0A1R1X5V8</accession>
<gene>
    <name evidence="1" type="ORF">AYI70_g10573</name>
</gene>